<dbReference type="InterPro" id="IPR034660">
    <property type="entry name" value="DinB/YfiT-like"/>
</dbReference>
<reference evidence="3" key="1">
    <citation type="journal article" date="2019" name="Int. J. Syst. Evol. Microbiol.">
        <title>The Global Catalogue of Microorganisms (GCM) 10K type strain sequencing project: providing services to taxonomists for standard genome sequencing and annotation.</title>
        <authorList>
            <consortium name="The Broad Institute Genomics Platform"/>
            <consortium name="The Broad Institute Genome Sequencing Center for Infectious Disease"/>
            <person name="Wu L."/>
            <person name="Ma J."/>
        </authorList>
    </citation>
    <scope>NUCLEOTIDE SEQUENCE [LARGE SCALE GENOMIC DNA]</scope>
    <source>
        <strain evidence="3">KCTC 42587</strain>
    </source>
</reference>
<dbReference type="InterPro" id="IPR024775">
    <property type="entry name" value="DinB-like"/>
</dbReference>
<comment type="caution">
    <text evidence="2">The sequence shown here is derived from an EMBL/GenBank/DDBJ whole genome shotgun (WGS) entry which is preliminary data.</text>
</comment>
<dbReference type="Gene3D" id="1.20.120.450">
    <property type="entry name" value="dinb family like domain"/>
    <property type="match status" value="1"/>
</dbReference>
<dbReference type="Proteomes" id="UP001597472">
    <property type="component" value="Unassembled WGS sequence"/>
</dbReference>
<sequence length="171" mass="19705">MFVNDIKTTEYAPFYANYISKAGHLSLIAGLEQGKNQTLTFFEALPTEKWEYRYAKNKWTIKDVLQHIIDTELIFVYRALRVARADKTPLPGFEQDDYVTHAHANNKTFQQLLTEYNLLRQFTISLFNGFTSQMLLQMGEASGSAISVRALGFILIGHEQHHIDVIKARYL</sequence>
<gene>
    <name evidence="2" type="ORF">ACFSQP_03770</name>
</gene>
<evidence type="ECO:0000313" key="2">
    <source>
        <dbReference type="EMBL" id="MFD2550928.1"/>
    </source>
</evidence>
<evidence type="ECO:0000313" key="3">
    <source>
        <dbReference type="Proteomes" id="UP001597472"/>
    </source>
</evidence>
<feature type="domain" description="DinB-like" evidence="1">
    <location>
        <begin position="31"/>
        <end position="164"/>
    </location>
</feature>
<accession>A0ABW5KR55</accession>
<protein>
    <submittedName>
        <fullName evidence="2">DinB family protein</fullName>
    </submittedName>
</protein>
<proteinExistence type="predicted"/>
<keyword evidence="3" id="KW-1185">Reference proteome</keyword>
<name>A0ABW5KR55_9FLAO</name>
<evidence type="ECO:0000259" key="1">
    <source>
        <dbReference type="Pfam" id="PF12867"/>
    </source>
</evidence>
<dbReference type="EMBL" id="JBHULS010000001">
    <property type="protein sequence ID" value="MFD2550928.1"/>
    <property type="molecule type" value="Genomic_DNA"/>
</dbReference>
<dbReference type="SUPFAM" id="SSF109854">
    <property type="entry name" value="DinB/YfiT-like putative metalloenzymes"/>
    <property type="match status" value="1"/>
</dbReference>
<organism evidence="2 3">
    <name type="scientific">Bizionia sediminis</name>
    <dbReference type="NCBI Taxonomy" id="1737064"/>
    <lineage>
        <taxon>Bacteria</taxon>
        <taxon>Pseudomonadati</taxon>
        <taxon>Bacteroidota</taxon>
        <taxon>Flavobacteriia</taxon>
        <taxon>Flavobacteriales</taxon>
        <taxon>Flavobacteriaceae</taxon>
        <taxon>Bizionia</taxon>
    </lineage>
</organism>
<dbReference type="RefSeq" id="WP_376891893.1">
    <property type="nucleotide sequence ID" value="NZ_JBHULS010000001.1"/>
</dbReference>
<dbReference type="Pfam" id="PF12867">
    <property type="entry name" value="DinB_2"/>
    <property type="match status" value="1"/>
</dbReference>